<dbReference type="PANTHER" id="PTHR10545:SF29">
    <property type="entry name" value="GH14572P-RELATED"/>
    <property type="match status" value="1"/>
</dbReference>
<dbReference type="SUPFAM" id="SSF55729">
    <property type="entry name" value="Acyl-CoA N-acyltransferases (Nat)"/>
    <property type="match status" value="1"/>
</dbReference>
<comment type="caution">
    <text evidence="4">The sequence shown here is derived from an EMBL/GenBank/DDBJ whole genome shotgun (WGS) entry which is preliminary data.</text>
</comment>
<feature type="domain" description="N-acetyltransferase" evidence="3">
    <location>
        <begin position="4"/>
        <end position="159"/>
    </location>
</feature>
<accession>A0ABV7D8C1</accession>
<keyword evidence="5" id="KW-1185">Reference proteome</keyword>
<evidence type="ECO:0000313" key="4">
    <source>
        <dbReference type="EMBL" id="MFC3052934.1"/>
    </source>
</evidence>
<keyword evidence="2 4" id="KW-0012">Acyltransferase</keyword>
<proteinExistence type="predicted"/>
<dbReference type="EC" id="2.3.-.-" evidence="4"/>
<dbReference type="InterPro" id="IPR051016">
    <property type="entry name" value="Diverse_Substrate_AcTransf"/>
</dbReference>
<evidence type="ECO:0000256" key="2">
    <source>
        <dbReference type="ARBA" id="ARBA00023315"/>
    </source>
</evidence>
<reference evidence="5" key="1">
    <citation type="journal article" date="2019" name="Int. J. Syst. Evol. Microbiol.">
        <title>The Global Catalogue of Microorganisms (GCM) 10K type strain sequencing project: providing services to taxonomists for standard genome sequencing and annotation.</title>
        <authorList>
            <consortium name="The Broad Institute Genomics Platform"/>
            <consortium name="The Broad Institute Genome Sequencing Center for Infectious Disease"/>
            <person name="Wu L."/>
            <person name="Ma J."/>
        </authorList>
    </citation>
    <scope>NUCLEOTIDE SEQUENCE [LARGE SCALE GENOMIC DNA]</scope>
    <source>
        <strain evidence="5">KCTC 62164</strain>
    </source>
</reference>
<evidence type="ECO:0000313" key="5">
    <source>
        <dbReference type="Proteomes" id="UP001595444"/>
    </source>
</evidence>
<dbReference type="Gene3D" id="3.40.630.30">
    <property type="match status" value="1"/>
</dbReference>
<protein>
    <submittedName>
        <fullName evidence="4">GNAT family N-acetyltransferase</fullName>
        <ecNumber evidence="4">2.3.-.-</ecNumber>
    </submittedName>
</protein>
<gene>
    <name evidence="4" type="ORF">ACFOKA_13545</name>
</gene>
<evidence type="ECO:0000259" key="3">
    <source>
        <dbReference type="PROSITE" id="PS51186"/>
    </source>
</evidence>
<dbReference type="InterPro" id="IPR016181">
    <property type="entry name" value="Acyl_CoA_acyltransferase"/>
</dbReference>
<dbReference type="Proteomes" id="UP001595444">
    <property type="component" value="Unassembled WGS sequence"/>
</dbReference>
<dbReference type="PANTHER" id="PTHR10545">
    <property type="entry name" value="DIAMINE N-ACETYLTRANSFERASE"/>
    <property type="match status" value="1"/>
</dbReference>
<dbReference type="PROSITE" id="PS51186">
    <property type="entry name" value="GNAT"/>
    <property type="match status" value="1"/>
</dbReference>
<keyword evidence="1 4" id="KW-0808">Transferase</keyword>
<organism evidence="4 5">
    <name type="scientific">Kordiimonas pumila</name>
    <dbReference type="NCBI Taxonomy" id="2161677"/>
    <lineage>
        <taxon>Bacteria</taxon>
        <taxon>Pseudomonadati</taxon>
        <taxon>Pseudomonadota</taxon>
        <taxon>Alphaproteobacteria</taxon>
        <taxon>Kordiimonadales</taxon>
        <taxon>Kordiimonadaceae</taxon>
        <taxon>Kordiimonas</taxon>
    </lineage>
</organism>
<dbReference type="GO" id="GO:0016746">
    <property type="term" value="F:acyltransferase activity"/>
    <property type="evidence" value="ECO:0007669"/>
    <property type="project" value="UniProtKB-KW"/>
</dbReference>
<evidence type="ECO:0000256" key="1">
    <source>
        <dbReference type="ARBA" id="ARBA00022679"/>
    </source>
</evidence>
<dbReference type="Pfam" id="PF00583">
    <property type="entry name" value="Acetyltransf_1"/>
    <property type="match status" value="1"/>
</dbReference>
<name>A0ABV7D8C1_9PROT</name>
<sequence length="163" mass="17853">MSSFRFEEAQPKDIDVIFQLVKELADHEGRPNAVTATPQALAALLFGDAAIAKSFVGYGNDKPVAYALVCKMFSSFRAKPILYIEDVLVTKTVQGSGYGRFMMAHLADYALKTGCCAMEWSALTTNGEAEAFYQRLGAEKENGRLHFDMGLDSLKLLAEQRGG</sequence>
<dbReference type="RefSeq" id="WP_194213436.1">
    <property type="nucleotide sequence ID" value="NZ_CP061205.1"/>
</dbReference>
<dbReference type="CDD" id="cd04301">
    <property type="entry name" value="NAT_SF"/>
    <property type="match status" value="1"/>
</dbReference>
<dbReference type="EMBL" id="JBHRSL010000010">
    <property type="protein sequence ID" value="MFC3052934.1"/>
    <property type="molecule type" value="Genomic_DNA"/>
</dbReference>
<dbReference type="InterPro" id="IPR000182">
    <property type="entry name" value="GNAT_dom"/>
</dbReference>